<sequence>MSAETVRALSASGFSLYGFMAVGGSDRAGLPLVWLQTSDYSLRTEVSWTERFEAYTSFGTVARGASIHAAASYAIAAGETLEVEDAKGTGTVVRGGVPGALSIENRTVTPLACGLAPAQGGVSSPSCVFPLHGNNLQILVPVQRVLLMFSVVQIPPGTAIGRASGPGILIDSEGARERAVAFDIDAGWSAGGSTWAQQVTASANIVPLLVIPVPIDL</sequence>
<name>A0A2L0EW49_SORCE</name>
<organism evidence="1 2">
    <name type="scientific">Sorangium cellulosum</name>
    <name type="common">Polyangium cellulosum</name>
    <dbReference type="NCBI Taxonomy" id="56"/>
    <lineage>
        <taxon>Bacteria</taxon>
        <taxon>Pseudomonadati</taxon>
        <taxon>Myxococcota</taxon>
        <taxon>Polyangia</taxon>
        <taxon>Polyangiales</taxon>
        <taxon>Polyangiaceae</taxon>
        <taxon>Sorangium</taxon>
    </lineage>
</organism>
<protein>
    <submittedName>
        <fullName evidence="1">Uncharacterized protein</fullName>
    </submittedName>
</protein>
<dbReference type="Proteomes" id="UP000238348">
    <property type="component" value="Chromosome"/>
</dbReference>
<evidence type="ECO:0000313" key="1">
    <source>
        <dbReference type="EMBL" id="AUX43502.1"/>
    </source>
</evidence>
<proteinExistence type="predicted"/>
<reference evidence="1 2" key="1">
    <citation type="submission" date="2015-09" db="EMBL/GenBank/DDBJ databases">
        <title>Sorangium comparison.</title>
        <authorList>
            <person name="Zaburannyi N."/>
            <person name="Bunk B."/>
            <person name="Overmann J."/>
            <person name="Mueller R."/>
        </authorList>
    </citation>
    <scope>NUCLEOTIDE SEQUENCE [LARGE SCALE GENOMIC DNA]</scope>
    <source>
        <strain evidence="1 2">So ce26</strain>
    </source>
</reference>
<gene>
    <name evidence="1" type="ORF">SOCE26_049510</name>
</gene>
<evidence type="ECO:0000313" key="2">
    <source>
        <dbReference type="Proteomes" id="UP000238348"/>
    </source>
</evidence>
<dbReference type="OrthoDB" id="1336646at2"/>
<accession>A0A2L0EW49</accession>
<dbReference type="AlphaFoldDB" id="A0A2L0EW49"/>
<dbReference type="EMBL" id="CP012673">
    <property type="protein sequence ID" value="AUX43502.1"/>
    <property type="molecule type" value="Genomic_DNA"/>
</dbReference>
<dbReference type="RefSeq" id="WP_159397248.1">
    <property type="nucleotide sequence ID" value="NZ_CP012673.1"/>
</dbReference>